<dbReference type="AlphaFoldDB" id="X1JG95"/>
<gene>
    <name evidence="3" type="ORF">S03H2_45161</name>
</gene>
<dbReference type="GO" id="GO:0016491">
    <property type="term" value="F:oxidoreductase activity"/>
    <property type="evidence" value="ECO:0007669"/>
    <property type="project" value="UniProtKB-KW"/>
</dbReference>
<evidence type="ECO:0000256" key="2">
    <source>
        <dbReference type="ARBA" id="ARBA00023002"/>
    </source>
</evidence>
<reference evidence="3" key="1">
    <citation type="journal article" date="2014" name="Front. Microbiol.">
        <title>High frequency of phylogenetically diverse reductive dehalogenase-homologous genes in deep subseafloor sedimentary metagenomes.</title>
        <authorList>
            <person name="Kawai M."/>
            <person name="Futagami T."/>
            <person name="Toyoda A."/>
            <person name="Takaki Y."/>
            <person name="Nishi S."/>
            <person name="Hori S."/>
            <person name="Arai W."/>
            <person name="Tsubouchi T."/>
            <person name="Morono Y."/>
            <person name="Uchiyama I."/>
            <person name="Ito T."/>
            <person name="Fujiyama A."/>
            <person name="Inagaki F."/>
            <person name="Takami H."/>
        </authorList>
    </citation>
    <scope>NUCLEOTIDE SEQUENCE</scope>
    <source>
        <strain evidence="3">Expedition CK06-06</strain>
    </source>
</reference>
<evidence type="ECO:0000313" key="3">
    <source>
        <dbReference type="EMBL" id="GAH68788.1"/>
    </source>
</evidence>
<dbReference type="Gene3D" id="3.30.1370.60">
    <property type="entry name" value="Hypothetical oxidoreductase yiak, domain 2"/>
    <property type="match status" value="1"/>
</dbReference>
<keyword evidence="2" id="KW-0560">Oxidoreductase</keyword>
<dbReference type="InterPro" id="IPR036111">
    <property type="entry name" value="Mal/L-sulfo/L-lacto_DH-like_sf"/>
</dbReference>
<dbReference type="Pfam" id="PF02615">
    <property type="entry name" value="Ldh_2"/>
    <property type="match status" value="1"/>
</dbReference>
<proteinExistence type="inferred from homology"/>
<dbReference type="EMBL" id="BARU01028276">
    <property type="protein sequence ID" value="GAH68788.1"/>
    <property type="molecule type" value="Genomic_DNA"/>
</dbReference>
<evidence type="ECO:0008006" key="4">
    <source>
        <dbReference type="Google" id="ProtNLM"/>
    </source>
</evidence>
<dbReference type="PANTHER" id="PTHR11091:SF0">
    <property type="entry name" value="MALATE DEHYDROGENASE"/>
    <property type="match status" value="1"/>
</dbReference>
<comment type="caution">
    <text evidence="3">The sequence shown here is derived from an EMBL/GenBank/DDBJ whole genome shotgun (WGS) entry which is preliminary data.</text>
</comment>
<dbReference type="SUPFAM" id="SSF89733">
    <property type="entry name" value="L-sulfolactate dehydrogenase-like"/>
    <property type="match status" value="1"/>
</dbReference>
<sequence>MNRPPARFVSVSASDLRALIAECLAAAGLADDHTALVAEALTDCDLRGVHSHGVARLPKYCSALREGHTNPNPRVRIVEEAPAFVVIDGDGGLGYLPTTRASEMAIDR</sequence>
<dbReference type="InterPro" id="IPR003767">
    <property type="entry name" value="Malate/L-lactate_DH-like"/>
</dbReference>
<comment type="similarity">
    <text evidence="1">Belongs to the LDH2/MDH2 oxidoreductase family.</text>
</comment>
<dbReference type="Gene3D" id="1.10.1530.10">
    <property type="match status" value="1"/>
</dbReference>
<dbReference type="InterPro" id="IPR043144">
    <property type="entry name" value="Mal/L-sulf/L-lact_DH-like_ah"/>
</dbReference>
<dbReference type="PANTHER" id="PTHR11091">
    <property type="entry name" value="OXIDOREDUCTASE-RELATED"/>
    <property type="match status" value="1"/>
</dbReference>
<organism evidence="3">
    <name type="scientific">marine sediment metagenome</name>
    <dbReference type="NCBI Taxonomy" id="412755"/>
    <lineage>
        <taxon>unclassified sequences</taxon>
        <taxon>metagenomes</taxon>
        <taxon>ecological metagenomes</taxon>
    </lineage>
</organism>
<accession>X1JG95</accession>
<name>X1JG95_9ZZZZ</name>
<feature type="non-terminal residue" evidence="3">
    <location>
        <position position="108"/>
    </location>
</feature>
<protein>
    <recommendedName>
        <fullName evidence="4">Ldh family oxidoreductase</fullName>
    </recommendedName>
</protein>
<dbReference type="InterPro" id="IPR043143">
    <property type="entry name" value="Mal/L-sulf/L-lact_DH-like_NADP"/>
</dbReference>
<evidence type="ECO:0000256" key="1">
    <source>
        <dbReference type="ARBA" id="ARBA00006056"/>
    </source>
</evidence>